<name>A0A319C138_9EURO</name>
<dbReference type="GeneID" id="37139839"/>
<dbReference type="RefSeq" id="XP_025488241.1">
    <property type="nucleotide sequence ID" value="XM_025637098.1"/>
</dbReference>
<dbReference type="Proteomes" id="UP000248340">
    <property type="component" value="Unassembled WGS sequence"/>
</dbReference>
<evidence type="ECO:0000313" key="1">
    <source>
        <dbReference type="EMBL" id="PYH78041.1"/>
    </source>
</evidence>
<gene>
    <name evidence="1" type="ORF">BO82DRAFT_367943</name>
</gene>
<keyword evidence="2" id="KW-1185">Reference proteome</keyword>
<evidence type="ECO:0000313" key="2">
    <source>
        <dbReference type="Proteomes" id="UP000248340"/>
    </source>
</evidence>
<dbReference type="OrthoDB" id="4485013at2759"/>
<accession>A0A319C138</accession>
<reference evidence="1 2" key="1">
    <citation type="submission" date="2016-12" db="EMBL/GenBank/DDBJ databases">
        <title>The genomes of Aspergillus section Nigri reveals drivers in fungal speciation.</title>
        <authorList>
            <consortium name="DOE Joint Genome Institute"/>
            <person name="Vesth T.C."/>
            <person name="Nybo J."/>
            <person name="Theobald S."/>
            <person name="Brandl J."/>
            <person name="Frisvad J.C."/>
            <person name="Nielsen K.F."/>
            <person name="Lyhne E.K."/>
            <person name="Kogle M.E."/>
            <person name="Kuo A."/>
            <person name="Riley R."/>
            <person name="Clum A."/>
            <person name="Nolan M."/>
            <person name="Lipzen A."/>
            <person name="Salamov A."/>
            <person name="Henrissat B."/>
            <person name="Wiebenga A."/>
            <person name="De Vries R.P."/>
            <person name="Grigoriev I.V."/>
            <person name="Mortensen U.H."/>
            <person name="Andersen M.R."/>
            <person name="Baker S.E."/>
        </authorList>
    </citation>
    <scope>NUCLEOTIDE SEQUENCE [LARGE SCALE GENOMIC DNA]</scope>
    <source>
        <strain evidence="1 2">CBS 121591</strain>
    </source>
</reference>
<dbReference type="VEuPathDB" id="FungiDB:BO82DRAFT_367943"/>
<dbReference type="EMBL" id="KZ821733">
    <property type="protein sequence ID" value="PYH78041.1"/>
    <property type="molecule type" value="Genomic_DNA"/>
</dbReference>
<organism evidence="1 2">
    <name type="scientific">Aspergillus uvarum CBS 121591</name>
    <dbReference type="NCBI Taxonomy" id="1448315"/>
    <lineage>
        <taxon>Eukaryota</taxon>
        <taxon>Fungi</taxon>
        <taxon>Dikarya</taxon>
        <taxon>Ascomycota</taxon>
        <taxon>Pezizomycotina</taxon>
        <taxon>Eurotiomycetes</taxon>
        <taxon>Eurotiomycetidae</taxon>
        <taxon>Eurotiales</taxon>
        <taxon>Aspergillaceae</taxon>
        <taxon>Aspergillus</taxon>
        <taxon>Aspergillus subgen. Circumdati</taxon>
    </lineage>
</organism>
<protein>
    <submittedName>
        <fullName evidence="1">Uncharacterized protein</fullName>
    </submittedName>
</protein>
<dbReference type="AlphaFoldDB" id="A0A319C138"/>
<proteinExistence type="predicted"/>
<sequence>MAQPEDNTDHIHMFTEVEDLLGLDVSSEASIAILLLENVDYPELIADEWALALQILQKVWRDRRLKFPALNSRQLGGVLVARGCIRMFIEGPVGSGDCGQPLCWEYEGVDRFVEMHLEENYQEFQDAFEAFFDDCGDGIETEAEAEAGS</sequence>